<dbReference type="RefSeq" id="XP_013366789.1">
    <property type="nucleotide sequence ID" value="XM_013511335.1"/>
</dbReference>
<dbReference type="GO" id="GO:0038023">
    <property type="term" value="F:signaling receptor activity"/>
    <property type="evidence" value="ECO:0007669"/>
    <property type="project" value="Ensembl"/>
</dbReference>
<dbReference type="InterPro" id="IPR013106">
    <property type="entry name" value="Ig_V-set"/>
</dbReference>
<dbReference type="OrthoDB" id="9937217at2759"/>
<protein>
    <submittedName>
        <fullName evidence="5">CD226 molecule</fullName>
    </submittedName>
</protein>
<name>A0A8C2VBZ3_CHILA</name>
<feature type="compositionally biased region" description="Polar residues" evidence="1">
    <location>
        <begin position="298"/>
        <end position="309"/>
    </location>
</feature>
<feature type="region of interest" description="Disordered" evidence="1">
    <location>
        <begin position="294"/>
        <end position="323"/>
    </location>
</feature>
<keyword evidence="6" id="KW-1185">Reference proteome</keyword>
<organism evidence="5 6">
    <name type="scientific">Chinchilla lanigera</name>
    <name type="common">Long-tailed chinchilla</name>
    <name type="synonym">Chinchilla villidera</name>
    <dbReference type="NCBI Taxonomy" id="34839"/>
    <lineage>
        <taxon>Eukaryota</taxon>
        <taxon>Metazoa</taxon>
        <taxon>Chordata</taxon>
        <taxon>Craniata</taxon>
        <taxon>Vertebrata</taxon>
        <taxon>Euteleostomi</taxon>
        <taxon>Mammalia</taxon>
        <taxon>Eutheria</taxon>
        <taxon>Euarchontoglires</taxon>
        <taxon>Glires</taxon>
        <taxon>Rodentia</taxon>
        <taxon>Hystricomorpha</taxon>
        <taxon>Chinchillidae</taxon>
        <taxon>Chinchilla</taxon>
    </lineage>
</organism>
<dbReference type="CDD" id="cd12087">
    <property type="entry name" value="TM_EGFR-like"/>
    <property type="match status" value="1"/>
</dbReference>
<dbReference type="Gene3D" id="2.60.40.10">
    <property type="entry name" value="Immunoglobulins"/>
    <property type="match status" value="2"/>
</dbReference>
<dbReference type="GO" id="GO:0060369">
    <property type="term" value="P:positive regulation of Fc receptor mediated stimulatory signaling pathway"/>
    <property type="evidence" value="ECO:0007669"/>
    <property type="project" value="Ensembl"/>
</dbReference>
<keyword evidence="3" id="KW-0732">Signal</keyword>
<dbReference type="InterPro" id="IPR003599">
    <property type="entry name" value="Ig_sub"/>
</dbReference>
<dbReference type="GeneTree" id="ENSGT00500000044993"/>
<dbReference type="GO" id="GO:0042267">
    <property type="term" value="P:natural killer cell mediated cytotoxicity"/>
    <property type="evidence" value="ECO:0007669"/>
    <property type="project" value="Ensembl"/>
</dbReference>
<dbReference type="GeneID" id="102004342"/>
<sequence length="344" mass="39521">MQVIFFNRAAPKSFPQMDCLAFLLVILQAYKALCEETFWDTTVRLAESMTLECVYPLMDEVTQAEWFKTVGEQKQSMAIFNPDHGVAIRKPYENKVHFLNSTKARKDVTLSFHNASDTDVGSYSCLIHTFPSGPWEKTVQVVQTDSFEIQLRKHSHMVVSPGNVKLSFKLHMNWSAQQITWEKIQPHQIDLLTHCNLSRGKSFSKYRKQMLTNCTQGIRSSFIIIPNATASDSGLYRCCFISSTGQNETFLIRLTITDGETHNQYIIAAVLLFLFVILIVTIVIYYNKRRRRKKNVPAKNSSDTQSKVGNNYRRPISTHQPVGDANEDIYVNYPSFARRPKPRF</sequence>
<dbReference type="PANTHER" id="PTHR47011:SF1">
    <property type="entry name" value="CD226 ANTIGEN"/>
    <property type="match status" value="1"/>
</dbReference>
<dbReference type="OMA" id="RATNNYR"/>
<dbReference type="GO" id="GO:0050862">
    <property type="term" value="P:positive regulation of T cell receptor signaling pathway"/>
    <property type="evidence" value="ECO:0007669"/>
    <property type="project" value="Ensembl"/>
</dbReference>
<dbReference type="InterPro" id="IPR042842">
    <property type="entry name" value="CD226"/>
</dbReference>
<dbReference type="PANTHER" id="PTHR47011">
    <property type="entry name" value="CD226 ANTIGEN"/>
    <property type="match status" value="1"/>
</dbReference>
<evidence type="ECO:0000256" key="2">
    <source>
        <dbReference type="SAM" id="Phobius"/>
    </source>
</evidence>
<dbReference type="FunFam" id="2.60.40.10:FF:003082">
    <property type="entry name" value="CD226 antigen (Predicted), isoform CRA_a"/>
    <property type="match status" value="1"/>
</dbReference>
<dbReference type="Ensembl" id="ENSCLAT00000013485.1">
    <property type="protein sequence ID" value="ENSCLAP00000013333.1"/>
    <property type="gene ID" value="ENSCLAG00000009214.1"/>
</dbReference>
<evidence type="ECO:0000256" key="3">
    <source>
        <dbReference type="SAM" id="SignalP"/>
    </source>
</evidence>
<dbReference type="Proteomes" id="UP000694398">
    <property type="component" value="Unassembled WGS sequence"/>
</dbReference>
<feature type="domain" description="Ig-like" evidence="4">
    <location>
        <begin position="15"/>
        <end position="142"/>
    </location>
</feature>
<dbReference type="GO" id="GO:0002891">
    <property type="term" value="P:positive regulation of immunoglobulin mediated immune response"/>
    <property type="evidence" value="ECO:0007669"/>
    <property type="project" value="Ensembl"/>
</dbReference>
<accession>A0A8C2VBZ3</accession>
<keyword evidence="2" id="KW-1133">Transmembrane helix</keyword>
<dbReference type="GO" id="GO:0032729">
    <property type="term" value="P:positive regulation of type II interferon production"/>
    <property type="evidence" value="ECO:0007669"/>
    <property type="project" value="Ensembl"/>
</dbReference>
<dbReference type="InterPro" id="IPR036179">
    <property type="entry name" value="Ig-like_dom_sf"/>
</dbReference>
<dbReference type="GO" id="GO:0042802">
    <property type="term" value="F:identical protein binding"/>
    <property type="evidence" value="ECO:0007669"/>
    <property type="project" value="Ensembl"/>
</dbReference>
<evidence type="ECO:0000313" key="6">
    <source>
        <dbReference type="Proteomes" id="UP000694398"/>
    </source>
</evidence>
<dbReference type="GO" id="GO:0019901">
    <property type="term" value="F:protein kinase binding"/>
    <property type="evidence" value="ECO:0007669"/>
    <property type="project" value="Ensembl"/>
</dbReference>
<dbReference type="InterPro" id="IPR007110">
    <property type="entry name" value="Ig-like_dom"/>
</dbReference>
<dbReference type="Pfam" id="PF07686">
    <property type="entry name" value="V-set"/>
    <property type="match status" value="1"/>
</dbReference>
<reference evidence="5" key="1">
    <citation type="submission" date="2025-05" db="UniProtKB">
        <authorList>
            <consortium name="Ensembl"/>
        </authorList>
    </citation>
    <scope>IDENTIFICATION</scope>
</reference>
<dbReference type="GO" id="GO:0002729">
    <property type="term" value="P:positive regulation of natural killer cell cytokine production"/>
    <property type="evidence" value="ECO:0007669"/>
    <property type="project" value="Ensembl"/>
</dbReference>
<evidence type="ECO:0000259" key="4">
    <source>
        <dbReference type="PROSITE" id="PS50835"/>
    </source>
</evidence>
<proteinExistence type="predicted"/>
<dbReference type="AlphaFoldDB" id="A0A8C2VBZ3"/>
<dbReference type="GO" id="GO:0033005">
    <property type="term" value="P:positive regulation of mast cell activation"/>
    <property type="evidence" value="ECO:0007669"/>
    <property type="project" value="Ensembl"/>
</dbReference>
<dbReference type="CTD" id="10666"/>
<dbReference type="SUPFAM" id="SSF48726">
    <property type="entry name" value="Immunoglobulin"/>
    <property type="match status" value="2"/>
</dbReference>
<dbReference type="GO" id="GO:0005178">
    <property type="term" value="F:integrin binding"/>
    <property type="evidence" value="ECO:0007669"/>
    <property type="project" value="Ensembl"/>
</dbReference>
<dbReference type="GO" id="GO:0009897">
    <property type="term" value="C:external side of plasma membrane"/>
    <property type="evidence" value="ECO:0007669"/>
    <property type="project" value="Ensembl"/>
</dbReference>
<dbReference type="PROSITE" id="PS50835">
    <property type="entry name" value="IG_LIKE"/>
    <property type="match status" value="1"/>
</dbReference>
<feature type="transmembrane region" description="Helical" evidence="2">
    <location>
        <begin position="265"/>
        <end position="286"/>
    </location>
</feature>
<feature type="signal peptide" evidence="3">
    <location>
        <begin position="1"/>
        <end position="34"/>
    </location>
</feature>
<dbReference type="Ensembl" id="ENSCLAT00000013484.1">
    <property type="protein sequence ID" value="ENSCLAP00000013332.1"/>
    <property type="gene ID" value="ENSCLAG00000009214.1"/>
</dbReference>
<gene>
    <name evidence="5" type="primary">CD226</name>
</gene>
<feature type="chain" id="PRO_5044679451" evidence="3">
    <location>
        <begin position="35"/>
        <end position="344"/>
    </location>
</feature>
<keyword evidence="2" id="KW-0812">Transmembrane</keyword>
<evidence type="ECO:0000256" key="1">
    <source>
        <dbReference type="SAM" id="MobiDB-lite"/>
    </source>
</evidence>
<dbReference type="SMART" id="SM00409">
    <property type="entry name" value="IG"/>
    <property type="match status" value="2"/>
</dbReference>
<keyword evidence="2" id="KW-0472">Membrane</keyword>
<dbReference type="InterPro" id="IPR013783">
    <property type="entry name" value="Ig-like_fold"/>
</dbReference>
<evidence type="ECO:0000313" key="5">
    <source>
        <dbReference type="Ensembl" id="ENSCLAP00000013332.1"/>
    </source>
</evidence>
<dbReference type="GO" id="GO:0002860">
    <property type="term" value="P:positive regulation of natural killer cell mediated cytotoxicity directed against tumor cell target"/>
    <property type="evidence" value="ECO:0007669"/>
    <property type="project" value="Ensembl"/>
</dbReference>